<keyword evidence="1" id="KW-1035">Host cytoplasm</keyword>
<feature type="active site" description="Glycyl thioester intermediate" evidence="1">
    <location>
        <position position="575"/>
    </location>
</feature>
<dbReference type="InterPro" id="IPR029487">
    <property type="entry name" value="NEL_dom"/>
</dbReference>
<dbReference type="RefSeq" id="WP_220809170.1">
    <property type="nucleotide sequence ID" value="NZ_BPMK01000012.1"/>
</dbReference>
<comment type="PTM">
    <text evidence="1">Ubiquitinated in the presence of host E1 ubiquitin-activating enzyme, E2 ubiquitin-conjugating enzyme and ubiquitin.</text>
</comment>
<comment type="caution">
    <text evidence="4">The sequence shown here is derived from an EMBL/GenBank/DDBJ whole genome shotgun (WGS) entry which is preliminary data.</text>
</comment>
<feature type="region of interest" description="Disordered" evidence="2">
    <location>
        <begin position="440"/>
        <end position="476"/>
    </location>
</feature>
<feature type="compositionally biased region" description="Low complexity" evidence="2">
    <location>
        <begin position="22"/>
        <end position="41"/>
    </location>
</feature>
<feature type="compositionally biased region" description="Low complexity" evidence="2">
    <location>
        <begin position="459"/>
        <end position="476"/>
    </location>
</feature>
<feature type="region of interest" description="Disordered" evidence="2">
    <location>
        <begin position="797"/>
        <end position="821"/>
    </location>
</feature>
<gene>
    <name evidence="4" type="ORF">NCCP691_27610</name>
</gene>
<dbReference type="Gene3D" id="1.20.58.360">
    <property type="entry name" value="Shigella T3SS effector IpaH defines"/>
    <property type="match status" value="1"/>
</dbReference>
<keyword evidence="1" id="KW-0832">Ubl conjugation</keyword>
<keyword evidence="1" id="KW-0808">Transferase</keyword>
<keyword evidence="1" id="KW-0833">Ubl conjugation pathway</keyword>
<keyword evidence="5" id="KW-1185">Reference proteome</keyword>
<feature type="region of interest" description="Disordered" evidence="2">
    <location>
        <begin position="18"/>
        <end position="53"/>
    </location>
</feature>
<comment type="similarity">
    <text evidence="1">Belongs to the LRR-containing bacterial E3 ligase family.</text>
</comment>
<feature type="domain" description="NEL" evidence="3">
    <location>
        <begin position="482"/>
        <end position="808"/>
    </location>
</feature>
<evidence type="ECO:0000259" key="3">
    <source>
        <dbReference type="PROSITE" id="PS52053"/>
    </source>
</evidence>
<sequence>MHIPSMTAFLSPLRRHLRASEAQPQPHSSRQAAPPAPAASRQVHRPENGGRPHFRIEHAERRQIQFDQFRAILSVDRTIEHAARGERQEPDRVYAALSGLLDADFFRPANEAHPPEKYFDQLHACPLDADDKTIRQHAQRFAERVVSFRQARYEVSNPVKPVPDAKDVARIAGLAERHLNSNRVDGHSFRQEVAIDPRRRLTQKMGLETILQSFPLLQNENRKVDLLKKLIDVLPDLQQNAVLSRNVQRRGLLVLEELMSSLSPNARAEILEHLTTNITQLSTQASRRYSPHLANRAMRGLAVAHVAALPIIMSGVAVGATAITAASGGAAAGTIGLFALAAYLGTKKQVQGTALYLLKRQLSSLRKDWSEVDGTHREKLTRAFEGLRGQWRNLDATKLTTRNAFFNDDFINPARFPSRPANPVSEAARRQGNRIRAQLRGRFEPRMEQSRGAAVNPAPVSDPSRPSQPQSQQEQQLMEVVAILRRDAMRMNLCTTDLPASFLENVRLHAGGIPRWDSILFQCFNRISALADYENEATRPGLLRQVVAMTDRLANGDRGFVRKFIEIALDAQGDCGNRVQTVYQDLHFLVAWDEAMKGKDGLSKPAVLLALARQGFIRQVIQNVMTEYINERRMQGRQLVTPRQEVEAALLAEIAMGRRLGLRDEVRDMRFKGTVAGISRRDLARVEERVKAVIEDDGVFFDYLLTSPSVIAVIEADPAYQAELGRRVAPHRAEFEALADKALATGSEQDERAQEAAGTTVTDEEYHAAAKRVMEMEKEIASTLLRERLEAMVSSYGHGASRDAAPAADQGEGTAKVEAEPPMPEWLTTLMSIARPGDDLAHEREVARETMQYQHAARDPSLGGIAPADLPSIPIENAGGGDCLFLALNEPATEIRNALRQAIEAREDDAAARTRNAHNIASALSQTPEMAHLAADFVGGLHQVPNAVYAEIVGTPGIYAGEDELTVYSTLPANRGKIFLVIDEDGTVLRIQDGSRTAVPYDAASKQAELKRLVDEADVALYKTANHWRRLPKTT</sequence>
<dbReference type="Pfam" id="PF14496">
    <property type="entry name" value="NEL"/>
    <property type="match status" value="1"/>
</dbReference>
<dbReference type="EMBL" id="BPMK01000012">
    <property type="protein sequence ID" value="GIZ52747.1"/>
    <property type="molecule type" value="Genomic_DNA"/>
</dbReference>
<evidence type="ECO:0000256" key="2">
    <source>
        <dbReference type="SAM" id="MobiDB-lite"/>
    </source>
</evidence>
<evidence type="ECO:0000313" key="4">
    <source>
        <dbReference type="EMBL" id="GIZ52747.1"/>
    </source>
</evidence>
<dbReference type="Proteomes" id="UP000887222">
    <property type="component" value="Unassembled WGS sequence"/>
</dbReference>
<organism evidence="4 5">
    <name type="scientific">Noviherbaspirillum aridicola</name>
    <dbReference type="NCBI Taxonomy" id="2849687"/>
    <lineage>
        <taxon>Bacteria</taxon>
        <taxon>Pseudomonadati</taxon>
        <taxon>Pseudomonadota</taxon>
        <taxon>Betaproteobacteria</taxon>
        <taxon>Burkholderiales</taxon>
        <taxon>Oxalobacteraceae</taxon>
        <taxon>Noviherbaspirillum</taxon>
    </lineage>
</organism>
<dbReference type="PROSITE" id="PS52053">
    <property type="entry name" value="NEL"/>
    <property type="match status" value="1"/>
</dbReference>
<evidence type="ECO:0000313" key="5">
    <source>
        <dbReference type="Proteomes" id="UP000887222"/>
    </source>
</evidence>
<reference evidence="4 5" key="1">
    <citation type="journal article" date="2022" name="Int. J. Syst. Evol. Microbiol.">
        <title>Noviherbaspirillum aridicola sp. nov., isolated from an arid soil in Pakistan.</title>
        <authorList>
            <person name="Khan I.U."/>
            <person name="Saqib M."/>
            <person name="Amin A."/>
            <person name="Hussain F."/>
            <person name="Li L."/>
            <person name="Liu Y.H."/>
            <person name="Fang B.Z."/>
            <person name="Ahmed I."/>
            <person name="Li W.J."/>
        </authorList>
    </citation>
    <scope>NUCLEOTIDE SEQUENCE [LARGE SCALE GENOMIC DNA]</scope>
    <source>
        <strain evidence="4 5">NCCP-691</strain>
    </source>
</reference>
<evidence type="ECO:0000256" key="1">
    <source>
        <dbReference type="PROSITE-ProRule" id="PRU01398"/>
    </source>
</evidence>
<accession>A0ABQ4Q742</accession>
<name>A0ABQ4Q742_9BURK</name>
<protein>
    <recommendedName>
        <fullName evidence="3">NEL domain-containing protein</fullName>
    </recommendedName>
</protein>
<keyword evidence="1" id="KW-0964">Secreted</keyword>
<proteinExistence type="inferred from homology"/>
<feature type="compositionally biased region" description="Basic and acidic residues" evidence="2">
    <location>
        <begin position="44"/>
        <end position="53"/>
    </location>
</feature>